<sequence>MMVLISKTLAYGDAAQAAEIRRMQLAVVAQQIREIQRDSLINTGAARRQSNLASLANLTQRANRFLQDATSELVLDMQAARQDNATTTDSARRDFDYRTLDSDQAELDKIAQDVRDFNANAGVTFDTSVAPAFLTLPQASGITAVGTGAAAQPAYSVPSQPLASPANQSQPILPSAQPVPAASPQPAQPPAEAPQTIPELQPVQVIPAAPTVQPAQTVKPAEIQQSAPIPPIAPNLPPSKSTAQPFVALGTTALVQAQAIAAIQGQQDAQEATTRGQGNTGAQGVAQALRDAAARLALAEAQRSEAAREVAELGREEVLKELQLASIRQGRGISSSSGGARRFAGQSRRCGPSRMTALPSTWGTSTQ</sequence>
<feature type="compositionally biased region" description="Low complexity" evidence="2">
    <location>
        <begin position="329"/>
        <end position="349"/>
    </location>
</feature>
<proteinExistence type="predicted"/>
<feature type="compositionally biased region" description="Polar residues" evidence="2">
    <location>
        <begin position="358"/>
        <end position="367"/>
    </location>
</feature>
<evidence type="ECO:0000313" key="3">
    <source>
        <dbReference type="EMBL" id="GAA95772.1"/>
    </source>
</evidence>
<reference evidence="3 4" key="2">
    <citation type="journal article" date="2012" name="Open Biol.">
        <title>Characteristics of nucleosomes and linker DNA regions on the genome of the basidiomycete Mixia osmundae revealed by mono- and dinucleosome mapping.</title>
        <authorList>
            <person name="Nishida H."/>
            <person name="Kondo S."/>
            <person name="Matsumoto T."/>
            <person name="Suzuki Y."/>
            <person name="Yoshikawa H."/>
            <person name="Taylor T.D."/>
            <person name="Sugiyama J."/>
        </authorList>
    </citation>
    <scope>NUCLEOTIDE SEQUENCE [LARGE SCALE GENOMIC DNA]</scope>
    <source>
        <strain evidence="4">CBS 9802 / IAM 14324 / JCM 22182 / KY 12970</strain>
    </source>
</reference>
<accession>G7DYW2</accession>
<dbReference type="AlphaFoldDB" id="G7DYW2"/>
<feature type="compositionally biased region" description="Polar residues" evidence="2">
    <location>
        <begin position="159"/>
        <end position="172"/>
    </location>
</feature>
<keyword evidence="4" id="KW-1185">Reference proteome</keyword>
<evidence type="ECO:0000256" key="1">
    <source>
        <dbReference type="SAM" id="Coils"/>
    </source>
</evidence>
<comment type="caution">
    <text evidence="3">The sequence shown here is derived from an EMBL/GenBank/DDBJ whole genome shotgun (WGS) entry which is preliminary data.</text>
</comment>
<keyword evidence="1" id="KW-0175">Coiled coil</keyword>
<feature type="region of interest" description="Disordered" evidence="2">
    <location>
        <begin position="329"/>
        <end position="367"/>
    </location>
</feature>
<protein>
    <submittedName>
        <fullName evidence="3">Uncharacterized protein</fullName>
    </submittedName>
</protein>
<dbReference type="EMBL" id="BABT02000062">
    <property type="protein sequence ID" value="GAA95772.1"/>
    <property type="molecule type" value="Genomic_DNA"/>
</dbReference>
<evidence type="ECO:0000256" key="2">
    <source>
        <dbReference type="SAM" id="MobiDB-lite"/>
    </source>
</evidence>
<name>G7DYW2_MIXOS</name>
<feature type="region of interest" description="Disordered" evidence="2">
    <location>
        <begin position="159"/>
        <end position="194"/>
    </location>
</feature>
<dbReference type="CDD" id="cd22541">
    <property type="entry name" value="SP5_N"/>
    <property type="match status" value="1"/>
</dbReference>
<dbReference type="HOGENOM" id="CLU_754567_0_0_1"/>
<dbReference type="RefSeq" id="XP_014570239.1">
    <property type="nucleotide sequence ID" value="XM_014714753.1"/>
</dbReference>
<dbReference type="InParanoid" id="G7DYW2"/>
<evidence type="ECO:0000313" key="4">
    <source>
        <dbReference type="Proteomes" id="UP000009131"/>
    </source>
</evidence>
<dbReference type="Proteomes" id="UP000009131">
    <property type="component" value="Unassembled WGS sequence"/>
</dbReference>
<gene>
    <name evidence="3" type="primary">Mo02429</name>
    <name evidence="3" type="ORF">E5Q_02429</name>
</gene>
<reference evidence="3 4" key="1">
    <citation type="journal article" date="2011" name="J. Gen. Appl. Microbiol.">
        <title>Draft genome sequencing of the enigmatic basidiomycete Mixia osmundae.</title>
        <authorList>
            <person name="Nishida H."/>
            <person name="Nagatsuka Y."/>
            <person name="Sugiyama J."/>
        </authorList>
    </citation>
    <scope>NUCLEOTIDE SEQUENCE [LARGE SCALE GENOMIC DNA]</scope>
    <source>
        <strain evidence="4">CBS 9802 / IAM 14324 / JCM 22182 / KY 12970</strain>
    </source>
</reference>
<feature type="coiled-coil region" evidence="1">
    <location>
        <begin position="289"/>
        <end position="316"/>
    </location>
</feature>
<feature type="compositionally biased region" description="Pro residues" evidence="2">
    <location>
        <begin position="181"/>
        <end position="192"/>
    </location>
</feature>
<organism evidence="3 4">
    <name type="scientific">Mixia osmundae (strain CBS 9802 / IAM 14324 / JCM 22182 / KY 12970)</name>
    <dbReference type="NCBI Taxonomy" id="764103"/>
    <lineage>
        <taxon>Eukaryota</taxon>
        <taxon>Fungi</taxon>
        <taxon>Dikarya</taxon>
        <taxon>Basidiomycota</taxon>
        <taxon>Pucciniomycotina</taxon>
        <taxon>Mixiomycetes</taxon>
        <taxon>Mixiales</taxon>
        <taxon>Mixiaceae</taxon>
        <taxon>Mixia</taxon>
    </lineage>
</organism>